<dbReference type="PROSITE" id="PS50109">
    <property type="entry name" value="HIS_KIN"/>
    <property type="match status" value="1"/>
</dbReference>
<dbReference type="InterPro" id="IPR051315">
    <property type="entry name" value="Bact_Chemotaxis_CheA"/>
</dbReference>
<feature type="domain" description="HPt" evidence="13">
    <location>
        <begin position="6"/>
        <end position="110"/>
    </location>
</feature>
<dbReference type="PANTHER" id="PTHR43395:SF1">
    <property type="entry name" value="CHEMOTAXIS PROTEIN CHEA"/>
    <property type="match status" value="1"/>
</dbReference>
<dbReference type="SUPFAM" id="SSF47226">
    <property type="entry name" value="Histidine-containing phosphotransfer domain, HPT domain"/>
    <property type="match status" value="1"/>
</dbReference>
<dbReference type="PROSITE" id="PS50851">
    <property type="entry name" value="CHEW"/>
    <property type="match status" value="1"/>
</dbReference>
<dbReference type="InterPro" id="IPR002545">
    <property type="entry name" value="CheW-lke_dom"/>
</dbReference>
<dbReference type="SMART" id="SM00260">
    <property type="entry name" value="CheW"/>
    <property type="match status" value="1"/>
</dbReference>
<evidence type="ECO:0000256" key="2">
    <source>
        <dbReference type="ARBA" id="ARBA00012438"/>
    </source>
</evidence>
<dbReference type="CDD" id="cd00088">
    <property type="entry name" value="HPT"/>
    <property type="match status" value="1"/>
</dbReference>
<protein>
    <recommendedName>
        <fullName evidence="2">histidine kinase</fullName>
        <ecNumber evidence="2">2.7.13.3</ecNumber>
    </recommendedName>
</protein>
<evidence type="ECO:0000256" key="5">
    <source>
        <dbReference type="ARBA" id="ARBA00022777"/>
    </source>
</evidence>
<accession>A0ABV7G8B4</accession>
<dbReference type="Gene3D" id="3.30.565.10">
    <property type="entry name" value="Histidine kinase-like ATPase, C-terminal domain"/>
    <property type="match status" value="1"/>
</dbReference>
<feature type="compositionally biased region" description="Pro residues" evidence="9">
    <location>
        <begin position="147"/>
        <end position="160"/>
    </location>
</feature>
<dbReference type="SUPFAM" id="SSF52172">
    <property type="entry name" value="CheY-like"/>
    <property type="match status" value="1"/>
</dbReference>
<evidence type="ECO:0000256" key="6">
    <source>
        <dbReference type="ARBA" id="ARBA00023012"/>
    </source>
</evidence>
<keyword evidence="3 8" id="KW-0597">Phosphoprotein</keyword>
<dbReference type="EC" id="2.7.13.3" evidence="2"/>
<evidence type="ECO:0000259" key="11">
    <source>
        <dbReference type="PROSITE" id="PS50110"/>
    </source>
</evidence>
<proteinExistence type="predicted"/>
<keyword evidence="15" id="KW-1185">Reference proteome</keyword>
<evidence type="ECO:0000256" key="4">
    <source>
        <dbReference type="ARBA" id="ARBA00022679"/>
    </source>
</evidence>
<dbReference type="InterPro" id="IPR003594">
    <property type="entry name" value="HATPase_dom"/>
</dbReference>
<reference evidence="15" key="1">
    <citation type="journal article" date="2019" name="Int. J. Syst. Evol. Microbiol.">
        <title>The Global Catalogue of Microorganisms (GCM) 10K type strain sequencing project: providing services to taxonomists for standard genome sequencing and annotation.</title>
        <authorList>
            <consortium name="The Broad Institute Genomics Platform"/>
            <consortium name="The Broad Institute Genome Sequencing Center for Infectious Disease"/>
            <person name="Wu L."/>
            <person name="Ma J."/>
        </authorList>
    </citation>
    <scope>NUCLEOTIDE SEQUENCE [LARGE SCALE GENOMIC DNA]</scope>
    <source>
        <strain evidence="15">KCTC 52094</strain>
    </source>
</reference>
<dbReference type="GO" id="GO:0004673">
    <property type="term" value="F:protein histidine kinase activity"/>
    <property type="evidence" value="ECO:0007669"/>
    <property type="project" value="UniProtKB-EC"/>
</dbReference>
<dbReference type="Gene3D" id="1.20.120.160">
    <property type="entry name" value="HPT domain"/>
    <property type="match status" value="1"/>
</dbReference>
<dbReference type="PROSITE" id="PS50110">
    <property type="entry name" value="RESPONSE_REGULATORY"/>
    <property type="match status" value="1"/>
</dbReference>
<dbReference type="Pfam" id="PF00072">
    <property type="entry name" value="Response_reg"/>
    <property type="match status" value="1"/>
</dbReference>
<evidence type="ECO:0000256" key="9">
    <source>
        <dbReference type="SAM" id="MobiDB-lite"/>
    </source>
</evidence>
<evidence type="ECO:0000256" key="7">
    <source>
        <dbReference type="PROSITE-ProRule" id="PRU00110"/>
    </source>
</evidence>
<dbReference type="SMART" id="SM00073">
    <property type="entry name" value="HPT"/>
    <property type="match status" value="1"/>
</dbReference>
<dbReference type="InterPro" id="IPR001789">
    <property type="entry name" value="Sig_transdc_resp-reg_receiver"/>
</dbReference>
<keyword evidence="5 14" id="KW-0418">Kinase</keyword>
<dbReference type="InterPro" id="IPR008207">
    <property type="entry name" value="Sig_transdc_His_kin_Hpt_dom"/>
</dbReference>
<feature type="domain" description="Response regulatory" evidence="11">
    <location>
        <begin position="636"/>
        <end position="752"/>
    </location>
</feature>
<feature type="domain" description="Histidine kinase" evidence="10">
    <location>
        <begin position="339"/>
        <end position="477"/>
    </location>
</feature>
<organism evidence="14 15">
    <name type="scientific">Teichococcus globiformis</name>
    <dbReference type="NCBI Taxonomy" id="2307229"/>
    <lineage>
        <taxon>Bacteria</taxon>
        <taxon>Pseudomonadati</taxon>
        <taxon>Pseudomonadota</taxon>
        <taxon>Alphaproteobacteria</taxon>
        <taxon>Acetobacterales</taxon>
        <taxon>Roseomonadaceae</taxon>
        <taxon>Roseomonas</taxon>
    </lineage>
</organism>
<dbReference type="Gene3D" id="3.40.50.2300">
    <property type="match status" value="1"/>
</dbReference>
<comment type="caution">
    <text evidence="14">The sequence shown here is derived from an EMBL/GenBank/DDBJ whole genome shotgun (WGS) entry which is preliminary data.</text>
</comment>
<feature type="modified residue" description="Phosphohistidine" evidence="7">
    <location>
        <position position="53"/>
    </location>
</feature>
<dbReference type="InterPro" id="IPR004358">
    <property type="entry name" value="Sig_transdc_His_kin-like_C"/>
</dbReference>
<sequence>MSGGAGDYSEFSLLELFRLEAETHTQALTAGLLALEGGANTAQHLELCMRAAHSLKGAARLVEVMPAVNLAHAMEEIFVAAQTGSLVLRRDQIDLLLRGVDLMGAIARDTAGAPGGEAAVAEVATLVLALARSVEGPPEESPREPPAEPPPDPAPPPEVPLPRVAEAPRPEAPRAEAAERILRITADSLSRLLGLSGEVLIEARRLRPFNDRLMRLRRLHDEALRAFDAVRDAAGAGMAGDAAQLALAAARQRLMDCQDDLGKRLMEMDALDRRSVQLAHRLYDEALASRMRPFEDGVRRYGRTVRDLGRELGKQVTLEIAGGGTPVDRDILEHLDAPIGHLLRNAIDHGIEPQAEREGAGKPVGGTIRLEARHHAGMLQIVVADDGRGIDIDRLRAAILARGLAQEQTVEQLSETELLEFLFLPGFTMKGVVTEISGRGVGLDAVRALARQVRGVVRVTTQAGQGTRFQFELPLTLSVVRTLLVEIGGEPYALPLAAIERAMMLPAAAIEWLEGQQHFTFEGRQVGLLGAHQILGCAGSAIAGEDIAVVIIGDHRNNYGLAVDRLLAQRELVVQPLDARLGKVTGISAAALMEDGTPVLILDVEDLLRGVEKLSTSGELDQVTTAQPSAGRSRRRVLVVDDSLTIRELERKLLSQHGYEVEVAVDGMDGWNAARAGRFDLIVTDVDMPRMDGIELVSLIRKDPHLNGIPVMIVSYKDREEDRRRGLEAGADYYLTKGSFHDTTLLQAVLDLIGEAEG</sequence>
<evidence type="ECO:0000259" key="10">
    <source>
        <dbReference type="PROSITE" id="PS50109"/>
    </source>
</evidence>
<dbReference type="Pfam" id="PF01627">
    <property type="entry name" value="Hpt"/>
    <property type="match status" value="1"/>
</dbReference>
<dbReference type="Gene3D" id="2.30.30.40">
    <property type="entry name" value="SH3 Domains"/>
    <property type="match status" value="1"/>
</dbReference>
<evidence type="ECO:0000256" key="3">
    <source>
        <dbReference type="ARBA" id="ARBA00022553"/>
    </source>
</evidence>
<evidence type="ECO:0000313" key="15">
    <source>
        <dbReference type="Proteomes" id="UP001595593"/>
    </source>
</evidence>
<dbReference type="Pfam" id="PF02518">
    <property type="entry name" value="HATPase_c"/>
    <property type="match status" value="1"/>
</dbReference>
<dbReference type="SMART" id="SM00448">
    <property type="entry name" value="REC"/>
    <property type="match status" value="1"/>
</dbReference>
<dbReference type="InterPro" id="IPR036061">
    <property type="entry name" value="CheW-like_dom_sf"/>
</dbReference>
<dbReference type="InterPro" id="IPR036641">
    <property type="entry name" value="HPT_dom_sf"/>
</dbReference>
<evidence type="ECO:0000256" key="1">
    <source>
        <dbReference type="ARBA" id="ARBA00000085"/>
    </source>
</evidence>
<dbReference type="SUPFAM" id="SSF50341">
    <property type="entry name" value="CheW-like"/>
    <property type="match status" value="1"/>
</dbReference>
<evidence type="ECO:0000313" key="14">
    <source>
        <dbReference type="EMBL" id="MFC3127480.1"/>
    </source>
</evidence>
<evidence type="ECO:0000259" key="13">
    <source>
        <dbReference type="PROSITE" id="PS50894"/>
    </source>
</evidence>
<comment type="catalytic activity">
    <reaction evidence="1">
        <text>ATP + protein L-histidine = ADP + protein N-phospho-L-histidine.</text>
        <dbReference type="EC" id="2.7.13.3"/>
    </reaction>
</comment>
<feature type="domain" description="CheW-like" evidence="12">
    <location>
        <begin position="479"/>
        <end position="613"/>
    </location>
</feature>
<dbReference type="InterPro" id="IPR036890">
    <property type="entry name" value="HATPase_C_sf"/>
</dbReference>
<dbReference type="PRINTS" id="PR00344">
    <property type="entry name" value="BCTRLSENSOR"/>
</dbReference>
<feature type="region of interest" description="Disordered" evidence="9">
    <location>
        <begin position="133"/>
        <end position="174"/>
    </location>
</feature>
<dbReference type="Pfam" id="PF01584">
    <property type="entry name" value="CheW"/>
    <property type="match status" value="1"/>
</dbReference>
<evidence type="ECO:0000259" key="12">
    <source>
        <dbReference type="PROSITE" id="PS50851"/>
    </source>
</evidence>
<gene>
    <name evidence="14" type="ORF">ACFOD4_20645</name>
</gene>
<feature type="modified residue" description="4-aspartylphosphate" evidence="8">
    <location>
        <position position="685"/>
    </location>
</feature>
<dbReference type="SMART" id="SM00387">
    <property type="entry name" value="HATPase_c"/>
    <property type="match status" value="1"/>
</dbReference>
<keyword evidence="4 14" id="KW-0808">Transferase</keyword>
<dbReference type="SUPFAM" id="SSF55874">
    <property type="entry name" value="ATPase domain of HSP90 chaperone/DNA topoisomerase II/histidine kinase"/>
    <property type="match status" value="1"/>
</dbReference>
<dbReference type="InterPro" id="IPR005467">
    <property type="entry name" value="His_kinase_dom"/>
</dbReference>
<dbReference type="PROSITE" id="PS50894">
    <property type="entry name" value="HPT"/>
    <property type="match status" value="1"/>
</dbReference>
<dbReference type="Proteomes" id="UP001595593">
    <property type="component" value="Unassembled WGS sequence"/>
</dbReference>
<dbReference type="PANTHER" id="PTHR43395">
    <property type="entry name" value="SENSOR HISTIDINE KINASE CHEA"/>
    <property type="match status" value="1"/>
</dbReference>
<evidence type="ECO:0000256" key="8">
    <source>
        <dbReference type="PROSITE-ProRule" id="PRU00169"/>
    </source>
</evidence>
<dbReference type="InterPro" id="IPR011006">
    <property type="entry name" value="CheY-like_superfamily"/>
</dbReference>
<dbReference type="EMBL" id="JBHRTN010000028">
    <property type="protein sequence ID" value="MFC3127480.1"/>
    <property type="molecule type" value="Genomic_DNA"/>
</dbReference>
<name>A0ABV7G8B4_9PROT</name>
<dbReference type="RefSeq" id="WP_379599532.1">
    <property type="nucleotide sequence ID" value="NZ_JBHRTN010000028.1"/>
</dbReference>
<keyword evidence="6" id="KW-0902">Two-component regulatory system</keyword>